<proteinExistence type="predicted"/>
<keyword evidence="2" id="KW-1185">Reference proteome</keyword>
<evidence type="ECO:0000313" key="1">
    <source>
        <dbReference type="EMBL" id="KAJ8984216.1"/>
    </source>
</evidence>
<name>A0ABQ9K0Y0_9CUCU</name>
<gene>
    <name evidence="1" type="ORF">NQ317_011126</name>
</gene>
<organism evidence="1 2">
    <name type="scientific">Molorchus minor</name>
    <dbReference type="NCBI Taxonomy" id="1323400"/>
    <lineage>
        <taxon>Eukaryota</taxon>
        <taxon>Metazoa</taxon>
        <taxon>Ecdysozoa</taxon>
        <taxon>Arthropoda</taxon>
        <taxon>Hexapoda</taxon>
        <taxon>Insecta</taxon>
        <taxon>Pterygota</taxon>
        <taxon>Neoptera</taxon>
        <taxon>Endopterygota</taxon>
        <taxon>Coleoptera</taxon>
        <taxon>Polyphaga</taxon>
        <taxon>Cucujiformia</taxon>
        <taxon>Chrysomeloidea</taxon>
        <taxon>Cerambycidae</taxon>
        <taxon>Lamiinae</taxon>
        <taxon>Monochamini</taxon>
        <taxon>Molorchus</taxon>
    </lineage>
</organism>
<reference evidence="1" key="1">
    <citation type="journal article" date="2023" name="Insect Mol. Biol.">
        <title>Genome sequencing provides insights into the evolution of gene families encoding plant cell wall-degrading enzymes in longhorned beetles.</title>
        <authorList>
            <person name="Shin N.R."/>
            <person name="Okamura Y."/>
            <person name="Kirsch R."/>
            <person name="Pauchet Y."/>
        </authorList>
    </citation>
    <scope>NUCLEOTIDE SEQUENCE</scope>
    <source>
        <strain evidence="1">MMC_N1</strain>
    </source>
</reference>
<dbReference type="EMBL" id="JAPWTJ010000044">
    <property type="protein sequence ID" value="KAJ8984216.1"/>
    <property type="molecule type" value="Genomic_DNA"/>
</dbReference>
<accession>A0ABQ9K0Y0</accession>
<sequence>MALPQKKNFTISQPKNPVLNNLLPQMTNNAMAQEFAITTSLFGSGIETLGFVSKQWFTFGPNPLPY</sequence>
<protein>
    <submittedName>
        <fullName evidence="1">Uncharacterized protein</fullName>
    </submittedName>
</protein>
<comment type="caution">
    <text evidence="1">The sequence shown here is derived from an EMBL/GenBank/DDBJ whole genome shotgun (WGS) entry which is preliminary data.</text>
</comment>
<dbReference type="Proteomes" id="UP001162164">
    <property type="component" value="Unassembled WGS sequence"/>
</dbReference>
<evidence type="ECO:0000313" key="2">
    <source>
        <dbReference type="Proteomes" id="UP001162164"/>
    </source>
</evidence>